<sequence length="516" mass="56335">MSESPQSAPAENVHSLLMSLRHTAPRLIQSPPTQPRRASVALIVRMKPAPGLVFEGHAPPGYTGDLIAEDDFGVGYTIDDFFKLPWVNHPLTVPELLFIRRAGHTGSGGKRWASHIAFPGGRHEPTDESALYTALRETWEEVGLDLADKDFVQVGRLDEREITTSLGKRLLMILSPFVFLQTSPFTPAPELQASEVSSVHWIPLPSLTPPYPQSQWSHIEIDISTRLSPRNKFVRWALRGLVGKMEFGCVLLPDEPDCVAEGFDPSAQVSGPSEGGSGSWYDKRGNKRMLRLWGLSLGMTLDLLAFLPSALDKPIMVDTSRREDPQQSLLGPKTPVTVTSSFDAEWDSARKVMEKGKAVAGAEAAGLANGESSGLMQVEKAPGMGGSGAGLDRRGSLGRKVDTKGMAKGRRRRGVGPGVTAVFPRFSYPDVNFWIWVFGRRYRKVVKGWEQSVRGPVRAQDRRTNWSGAALSTFYSAVRQALVVAIVIRAIATGIGLAGACWWLTKRLGGGTFGEL</sequence>
<dbReference type="PROSITE" id="PS51462">
    <property type="entry name" value="NUDIX"/>
    <property type="match status" value="1"/>
</dbReference>
<dbReference type="Proteomes" id="UP001164286">
    <property type="component" value="Unassembled WGS sequence"/>
</dbReference>
<dbReference type="PANTHER" id="PTHR12992">
    <property type="entry name" value="NUDIX HYDROLASE"/>
    <property type="match status" value="1"/>
</dbReference>
<dbReference type="PANTHER" id="PTHR12992:SF44">
    <property type="entry name" value="NUDIX HYDROLASE DOMAIN-CONTAINING PROTEIN"/>
    <property type="match status" value="1"/>
</dbReference>
<dbReference type="InterPro" id="IPR000086">
    <property type="entry name" value="NUDIX_hydrolase_dom"/>
</dbReference>
<evidence type="ECO:0000259" key="2">
    <source>
        <dbReference type="PROSITE" id="PS51462"/>
    </source>
</evidence>
<feature type="transmembrane region" description="Helical" evidence="1">
    <location>
        <begin position="481"/>
        <end position="504"/>
    </location>
</feature>
<evidence type="ECO:0000256" key="1">
    <source>
        <dbReference type="SAM" id="Phobius"/>
    </source>
</evidence>
<organism evidence="3 4">
    <name type="scientific">Dioszegia hungarica</name>
    <dbReference type="NCBI Taxonomy" id="4972"/>
    <lineage>
        <taxon>Eukaryota</taxon>
        <taxon>Fungi</taxon>
        <taxon>Dikarya</taxon>
        <taxon>Basidiomycota</taxon>
        <taxon>Agaricomycotina</taxon>
        <taxon>Tremellomycetes</taxon>
        <taxon>Tremellales</taxon>
        <taxon>Bulleribasidiaceae</taxon>
        <taxon>Dioszegia</taxon>
    </lineage>
</organism>
<keyword evidence="1" id="KW-0472">Membrane</keyword>
<dbReference type="Pfam" id="PF00293">
    <property type="entry name" value="NUDIX"/>
    <property type="match status" value="1"/>
</dbReference>
<dbReference type="InterPro" id="IPR045121">
    <property type="entry name" value="CoAse"/>
</dbReference>
<accession>A0AA38H7R6</accession>
<dbReference type="RefSeq" id="XP_052945719.1">
    <property type="nucleotide sequence ID" value="XM_053093022.1"/>
</dbReference>
<keyword evidence="1" id="KW-1133">Transmembrane helix</keyword>
<keyword evidence="4" id="KW-1185">Reference proteome</keyword>
<feature type="domain" description="Nudix hydrolase" evidence="2">
    <location>
        <begin position="35"/>
        <end position="225"/>
    </location>
</feature>
<evidence type="ECO:0000313" key="4">
    <source>
        <dbReference type="Proteomes" id="UP001164286"/>
    </source>
</evidence>
<dbReference type="InterPro" id="IPR015797">
    <property type="entry name" value="NUDIX_hydrolase-like_dom_sf"/>
</dbReference>
<dbReference type="GO" id="GO:0010945">
    <property type="term" value="F:coenzyme A diphosphatase activity"/>
    <property type="evidence" value="ECO:0007669"/>
    <property type="project" value="InterPro"/>
</dbReference>
<dbReference type="EMBL" id="JAKWFO010000005">
    <property type="protein sequence ID" value="KAI9635942.1"/>
    <property type="molecule type" value="Genomic_DNA"/>
</dbReference>
<reference evidence="3" key="1">
    <citation type="journal article" date="2022" name="G3 (Bethesda)">
        <title>High quality genome of the basidiomycete yeast Dioszegia hungarica PDD-24b-2 isolated from cloud water.</title>
        <authorList>
            <person name="Jarrige D."/>
            <person name="Haridas S."/>
            <person name="Bleykasten-Grosshans C."/>
            <person name="Joly M."/>
            <person name="Nadalig T."/>
            <person name="Sancelme M."/>
            <person name="Vuilleumier S."/>
            <person name="Grigoriev I.V."/>
            <person name="Amato P."/>
            <person name="Bringel F."/>
        </authorList>
    </citation>
    <scope>NUCLEOTIDE SEQUENCE</scope>
    <source>
        <strain evidence="3">PDD-24b-2</strain>
    </source>
</reference>
<dbReference type="CDD" id="cd03426">
    <property type="entry name" value="NUDIX_CoAse_Nudt7"/>
    <property type="match status" value="1"/>
</dbReference>
<gene>
    <name evidence="3" type="ORF">MKK02DRAFT_44642</name>
</gene>
<dbReference type="SUPFAM" id="SSF55811">
    <property type="entry name" value="Nudix"/>
    <property type="match status" value="1"/>
</dbReference>
<name>A0AA38H7R6_9TREE</name>
<dbReference type="Gene3D" id="3.90.79.10">
    <property type="entry name" value="Nucleoside Triphosphate Pyrophosphohydrolase"/>
    <property type="match status" value="1"/>
</dbReference>
<dbReference type="GeneID" id="77732227"/>
<comment type="caution">
    <text evidence="3">The sequence shown here is derived from an EMBL/GenBank/DDBJ whole genome shotgun (WGS) entry which is preliminary data.</text>
</comment>
<evidence type="ECO:0000313" key="3">
    <source>
        <dbReference type="EMBL" id="KAI9635942.1"/>
    </source>
</evidence>
<keyword evidence="1" id="KW-0812">Transmembrane</keyword>
<dbReference type="AlphaFoldDB" id="A0AA38H7R6"/>
<proteinExistence type="predicted"/>
<protein>
    <recommendedName>
        <fullName evidence="2">Nudix hydrolase domain-containing protein</fullName>
    </recommendedName>
</protein>